<name>A0A1Q1PUR4_9CAUD</name>
<dbReference type="Proteomes" id="UP000223204">
    <property type="component" value="Segment"/>
</dbReference>
<evidence type="ECO:0000313" key="2">
    <source>
        <dbReference type="Proteomes" id="UP000223204"/>
    </source>
</evidence>
<reference evidence="1 2" key="1">
    <citation type="submission" date="2016-11" db="EMBL/GenBank/DDBJ databases">
        <title>Biological and genomic characterization of a historic collection of therapeutic Escherichia coli bacteriophage.</title>
        <authorList>
            <person name="Baig A."/>
            <person name="Colom J."/>
            <person name="Atterbury R."/>
            <person name="Barrow P."/>
        </authorList>
    </citation>
    <scope>NUCLEOTIDE SEQUENCE [LARGE SCALE GENOMIC DNA]</scope>
</reference>
<proteinExistence type="predicted"/>
<dbReference type="EMBL" id="KY295895">
    <property type="protein sequence ID" value="AQN31816.1"/>
    <property type="molecule type" value="Genomic_DNA"/>
</dbReference>
<evidence type="ECO:0000313" key="1">
    <source>
        <dbReference type="EMBL" id="AQN31816.1"/>
    </source>
</evidence>
<keyword evidence="2" id="KW-1185">Reference proteome</keyword>
<accession>A0A1Q1PUR4</accession>
<protein>
    <submittedName>
        <fullName evidence="1">Uncharacterized protein</fullName>
    </submittedName>
</protein>
<organism evidence="1 2">
    <name type="scientific">Escherichia phage G_AB-2017</name>
    <dbReference type="NCBI Taxonomy" id="1933113"/>
    <lineage>
        <taxon>Viruses</taxon>
        <taxon>Duplodnaviria</taxon>
        <taxon>Heunggongvirae</taxon>
        <taxon>Uroviricota</taxon>
        <taxon>Caudoviricetes</taxon>
        <taxon>Sarkviridae</taxon>
        <taxon>Guernseyvirinae</taxon>
        <taxon>Kagunavirus</taxon>
        <taxon>Kagunavirus GAB2017</taxon>
    </lineage>
</organism>
<gene>
    <name evidence="1" type="ORF">G_59</name>
</gene>
<sequence>MSTIQELHKSYLQQHRNGAKLGRSKTIYRVFRMVIRDESAKIIRMTKETFK</sequence>